<keyword evidence="1" id="KW-0472">Membrane</keyword>
<dbReference type="EMBL" id="BJWF01000005">
    <property type="protein sequence ID" value="GEL91404.1"/>
    <property type="molecule type" value="Genomic_DNA"/>
</dbReference>
<sequence>MDYCEICGDDFEKGKKINLTSGEVICIDCKTRTKKEMRLGIFDSFKYSLGEIYEMYHKKDIDLKSVFSKKKSFLLDVKNTETVFEKGIHIIGGQHLIEAEGYTKIGQLTDGRVYFKGNYNYFYYLVSLDFEGARYRTETVQTSNGITNTNSIERTKKKGKSGKVVAGAIIGTMIVPGIGTAVGAYAGGKGKDKKKKKAKQVVSTKNVTSGTTREVEENSVCHLELVRLSDDKKIKISVKANSTDYHELASMELKTDYLSNQAITREQAIEKLKELKELFDLSIISEEEFDIKKKEYLSNI</sequence>
<proteinExistence type="predicted"/>
<comment type="caution">
    <text evidence="2">The sequence shown here is derived from an EMBL/GenBank/DDBJ whole genome shotgun (WGS) entry which is preliminary data.</text>
</comment>
<reference evidence="2 3" key="1">
    <citation type="submission" date="2019-07" db="EMBL/GenBank/DDBJ databases">
        <title>Whole genome shotgun sequence of Enterococcus villorum NBRC 100699.</title>
        <authorList>
            <person name="Hosoyama A."/>
            <person name="Uohara A."/>
            <person name="Ohji S."/>
            <person name="Ichikawa N."/>
        </authorList>
    </citation>
    <scope>NUCLEOTIDE SEQUENCE [LARGE SCALE GENOMIC DNA]</scope>
    <source>
        <strain evidence="2 3">NBRC 100699</strain>
    </source>
</reference>
<name>A0A511J082_9ENTE</name>
<protein>
    <recommendedName>
        <fullName evidence="4">SHOCT domain-containing protein</fullName>
    </recommendedName>
</protein>
<evidence type="ECO:0000313" key="2">
    <source>
        <dbReference type="EMBL" id="GEL91404.1"/>
    </source>
</evidence>
<keyword evidence="1" id="KW-0812">Transmembrane</keyword>
<gene>
    <name evidence="2" type="ORF">EVI01_07410</name>
</gene>
<dbReference type="Proteomes" id="UP000321830">
    <property type="component" value="Unassembled WGS sequence"/>
</dbReference>
<feature type="transmembrane region" description="Helical" evidence="1">
    <location>
        <begin position="164"/>
        <end position="187"/>
    </location>
</feature>
<keyword evidence="1" id="KW-1133">Transmembrane helix</keyword>
<dbReference type="AlphaFoldDB" id="A0A511J082"/>
<evidence type="ECO:0000256" key="1">
    <source>
        <dbReference type="SAM" id="Phobius"/>
    </source>
</evidence>
<dbReference type="RefSeq" id="WP_010752166.1">
    <property type="nucleotide sequence ID" value="NZ_BJWF01000005.1"/>
</dbReference>
<accession>A0A511J082</accession>
<evidence type="ECO:0008006" key="4">
    <source>
        <dbReference type="Google" id="ProtNLM"/>
    </source>
</evidence>
<evidence type="ECO:0000313" key="3">
    <source>
        <dbReference type="Proteomes" id="UP000321830"/>
    </source>
</evidence>
<organism evidence="2 3">
    <name type="scientific">Enterococcus villorum</name>
    <dbReference type="NCBI Taxonomy" id="112904"/>
    <lineage>
        <taxon>Bacteria</taxon>
        <taxon>Bacillati</taxon>
        <taxon>Bacillota</taxon>
        <taxon>Bacilli</taxon>
        <taxon>Lactobacillales</taxon>
        <taxon>Enterococcaceae</taxon>
        <taxon>Enterococcus</taxon>
    </lineage>
</organism>